<reference evidence="2" key="1">
    <citation type="submission" date="2017-02" db="EMBL/GenBank/DDBJ databases">
        <title>Comparative genomics and description of representatives of a novel lineage of planctomycetes thriving in anoxic sediments.</title>
        <authorList>
            <person name="Spring S."/>
            <person name="Bunk B."/>
            <person name="Sproer C."/>
        </authorList>
    </citation>
    <scope>NUCLEOTIDE SEQUENCE [LARGE SCALE GENOMIC DNA]</scope>
    <source>
        <strain evidence="2">ST-NAGAB-D1</strain>
    </source>
</reference>
<protein>
    <submittedName>
        <fullName evidence="1">Uncharacterized protein</fullName>
    </submittedName>
</protein>
<organism evidence="1 2">
    <name type="scientific">Anaerohalosphaera lusitana</name>
    <dbReference type="NCBI Taxonomy" id="1936003"/>
    <lineage>
        <taxon>Bacteria</taxon>
        <taxon>Pseudomonadati</taxon>
        <taxon>Planctomycetota</taxon>
        <taxon>Phycisphaerae</taxon>
        <taxon>Sedimentisphaerales</taxon>
        <taxon>Anaerohalosphaeraceae</taxon>
        <taxon>Anaerohalosphaera</taxon>
    </lineage>
</organism>
<dbReference type="STRING" id="1936003.STSP2_01874"/>
<dbReference type="OrthoDB" id="267939at2"/>
<dbReference type="RefSeq" id="WP_146661940.1">
    <property type="nucleotide sequence ID" value="NZ_CP019791.1"/>
</dbReference>
<dbReference type="KEGG" id="alus:STSP2_01874"/>
<sequence>MSEKEKYSVSKTAKLLGFSRARFYELLDQGVFPRPFRDPANNRPYYDNELVQKCQAIKETCVDIEGRPVVFYKNKKTTTSEDSKDAKKELSNRHTEIYHIVKAMGVECSYAQFAEVCNQLLPNRGDDISRAAAIKNIYRHLCRNKKVPDNFKIIS</sequence>
<proteinExistence type="predicted"/>
<name>A0A1U9NL84_9BACT</name>
<keyword evidence="2" id="KW-1185">Reference proteome</keyword>
<evidence type="ECO:0000313" key="1">
    <source>
        <dbReference type="EMBL" id="AQT68702.1"/>
    </source>
</evidence>
<dbReference type="AlphaFoldDB" id="A0A1U9NL84"/>
<dbReference type="EMBL" id="CP019791">
    <property type="protein sequence ID" value="AQT68702.1"/>
    <property type="molecule type" value="Genomic_DNA"/>
</dbReference>
<evidence type="ECO:0000313" key="2">
    <source>
        <dbReference type="Proteomes" id="UP000189674"/>
    </source>
</evidence>
<gene>
    <name evidence="1" type="ORF">STSP2_01874</name>
</gene>
<dbReference type="Proteomes" id="UP000189674">
    <property type="component" value="Chromosome"/>
</dbReference>
<accession>A0A1U9NL84</accession>